<dbReference type="SMART" id="SM00382">
    <property type="entry name" value="AAA"/>
    <property type="match status" value="1"/>
</dbReference>
<dbReference type="PROSITE" id="PS50893">
    <property type="entry name" value="ABC_TRANSPORTER_2"/>
    <property type="match status" value="1"/>
</dbReference>
<reference evidence="5" key="2">
    <citation type="journal article" date="2021" name="PeerJ">
        <title>Extensive microbial diversity within the chicken gut microbiome revealed by metagenomics and culture.</title>
        <authorList>
            <person name="Gilroy R."/>
            <person name="Ravi A."/>
            <person name="Getino M."/>
            <person name="Pursley I."/>
            <person name="Horton D.L."/>
            <person name="Alikhan N.F."/>
            <person name="Baker D."/>
            <person name="Gharbi K."/>
            <person name="Hall N."/>
            <person name="Watson M."/>
            <person name="Adriaenssens E.M."/>
            <person name="Foster-Nyarko E."/>
            <person name="Jarju S."/>
            <person name="Secka A."/>
            <person name="Antonio M."/>
            <person name="Oren A."/>
            <person name="Chaudhuri R.R."/>
            <person name="La Ragione R."/>
            <person name="Hildebrand F."/>
            <person name="Pallen M.J."/>
        </authorList>
    </citation>
    <scope>NUCLEOTIDE SEQUENCE</scope>
    <source>
        <strain evidence="5">7463</strain>
    </source>
</reference>
<evidence type="ECO:0000259" key="4">
    <source>
        <dbReference type="PROSITE" id="PS50893"/>
    </source>
</evidence>
<dbReference type="InterPro" id="IPR015854">
    <property type="entry name" value="ABC_transpr_LolD-like"/>
</dbReference>
<dbReference type="InterPro" id="IPR003593">
    <property type="entry name" value="AAA+_ATPase"/>
</dbReference>
<evidence type="ECO:0000313" key="5">
    <source>
        <dbReference type="EMBL" id="HIU37363.1"/>
    </source>
</evidence>
<protein>
    <submittedName>
        <fullName evidence="5">ATP-binding cassette domain-containing protein</fullName>
    </submittedName>
</protein>
<reference evidence="5" key="1">
    <citation type="submission" date="2020-10" db="EMBL/GenBank/DDBJ databases">
        <authorList>
            <person name="Gilroy R."/>
        </authorList>
    </citation>
    <scope>NUCLEOTIDE SEQUENCE</scope>
    <source>
        <strain evidence="5">7463</strain>
    </source>
</reference>
<dbReference type="AlphaFoldDB" id="A0A9D1LE75"/>
<feature type="domain" description="ABC transporter" evidence="4">
    <location>
        <begin position="14"/>
        <end position="222"/>
    </location>
</feature>
<dbReference type="Pfam" id="PF00005">
    <property type="entry name" value="ABC_tran"/>
    <property type="match status" value="1"/>
</dbReference>
<keyword evidence="3 5" id="KW-0067">ATP-binding</keyword>
<dbReference type="InterPro" id="IPR003439">
    <property type="entry name" value="ABC_transporter-like_ATP-bd"/>
</dbReference>
<evidence type="ECO:0000256" key="3">
    <source>
        <dbReference type="ARBA" id="ARBA00022840"/>
    </source>
</evidence>
<gene>
    <name evidence="5" type="ORF">IAC56_03710</name>
</gene>
<evidence type="ECO:0000256" key="2">
    <source>
        <dbReference type="ARBA" id="ARBA00022741"/>
    </source>
</evidence>
<dbReference type="PANTHER" id="PTHR24220:SF659">
    <property type="entry name" value="TRANSPORTER, PUTATIVE-RELATED"/>
    <property type="match status" value="1"/>
</dbReference>
<evidence type="ECO:0000256" key="1">
    <source>
        <dbReference type="ARBA" id="ARBA00022475"/>
    </source>
</evidence>
<comment type="caution">
    <text evidence="5">The sequence shown here is derived from an EMBL/GenBank/DDBJ whole genome shotgun (WGS) entry which is preliminary data.</text>
</comment>
<sequence length="229" mass="25113">MFDNIVPLQEEPLVQLSHVFVEFDKLQVLRDVSVDIYRGEFVVLHGDTGCGKSTVLRLIAGLLNPTRGAVRVAGEDVQDFSTLQRRWLRRAIGLMLQNSPLLEDRTILENVMLPALAADATTDQARQQALAALSRCHMSDWAQNYPIDLSSGQRQQVCLARAVVNQPVLILADEPAAHLDANNAQTVINLLGEFASAGVTVIVASHLLLTPRDIAYREVKFASQHGGAQ</sequence>
<dbReference type="GO" id="GO:0005524">
    <property type="term" value="F:ATP binding"/>
    <property type="evidence" value="ECO:0007669"/>
    <property type="project" value="UniProtKB-KW"/>
</dbReference>
<name>A0A9D1LE75_9BURK</name>
<evidence type="ECO:0000313" key="6">
    <source>
        <dbReference type="Proteomes" id="UP000824083"/>
    </source>
</evidence>
<keyword evidence="2" id="KW-0547">Nucleotide-binding</keyword>
<dbReference type="GO" id="GO:0005886">
    <property type="term" value="C:plasma membrane"/>
    <property type="evidence" value="ECO:0007669"/>
    <property type="project" value="TreeGrafter"/>
</dbReference>
<dbReference type="GO" id="GO:0022857">
    <property type="term" value="F:transmembrane transporter activity"/>
    <property type="evidence" value="ECO:0007669"/>
    <property type="project" value="TreeGrafter"/>
</dbReference>
<keyword evidence="1" id="KW-0472">Membrane</keyword>
<dbReference type="EMBL" id="DVMY01000063">
    <property type="protein sequence ID" value="HIU37363.1"/>
    <property type="molecule type" value="Genomic_DNA"/>
</dbReference>
<organism evidence="5 6">
    <name type="scientific">Candidatus Aphodousia faecigallinarum</name>
    <dbReference type="NCBI Taxonomy" id="2840677"/>
    <lineage>
        <taxon>Bacteria</taxon>
        <taxon>Pseudomonadati</taxon>
        <taxon>Pseudomonadota</taxon>
        <taxon>Betaproteobacteria</taxon>
        <taxon>Burkholderiales</taxon>
        <taxon>Sutterellaceae</taxon>
        <taxon>Sutterellaceae incertae sedis</taxon>
        <taxon>Candidatus Aphodousia</taxon>
    </lineage>
</organism>
<dbReference type="Proteomes" id="UP000824083">
    <property type="component" value="Unassembled WGS sequence"/>
</dbReference>
<accession>A0A9D1LE75</accession>
<dbReference type="InterPro" id="IPR027417">
    <property type="entry name" value="P-loop_NTPase"/>
</dbReference>
<proteinExistence type="predicted"/>
<dbReference type="PANTHER" id="PTHR24220">
    <property type="entry name" value="IMPORT ATP-BINDING PROTEIN"/>
    <property type="match status" value="1"/>
</dbReference>
<keyword evidence="1" id="KW-1003">Cell membrane</keyword>
<dbReference type="GO" id="GO:0016887">
    <property type="term" value="F:ATP hydrolysis activity"/>
    <property type="evidence" value="ECO:0007669"/>
    <property type="project" value="InterPro"/>
</dbReference>
<dbReference type="Gene3D" id="3.40.50.300">
    <property type="entry name" value="P-loop containing nucleotide triphosphate hydrolases"/>
    <property type="match status" value="1"/>
</dbReference>
<dbReference type="SUPFAM" id="SSF52540">
    <property type="entry name" value="P-loop containing nucleoside triphosphate hydrolases"/>
    <property type="match status" value="1"/>
</dbReference>